<feature type="region of interest" description="Disordered" evidence="1">
    <location>
        <begin position="309"/>
        <end position="330"/>
    </location>
</feature>
<evidence type="ECO:0000259" key="2">
    <source>
        <dbReference type="Pfam" id="PF03432"/>
    </source>
</evidence>
<reference evidence="3" key="1">
    <citation type="submission" date="2020-08" db="EMBL/GenBank/DDBJ databases">
        <title>Genomic Encyclopedia of Type Strains, Phase III (KMG-III): the genomes of soil and plant-associated and newly described type strains.</title>
        <authorList>
            <person name="Whitman W."/>
        </authorList>
    </citation>
    <scope>NUCLEOTIDE SEQUENCE [LARGE SCALE GENOMIC DNA]</scope>
    <source>
        <strain evidence="3">CECT 8628</strain>
    </source>
</reference>
<evidence type="ECO:0000313" key="3">
    <source>
        <dbReference type="EMBL" id="MBB3056724.1"/>
    </source>
</evidence>
<dbReference type="EMBL" id="JACHWX010000009">
    <property type="protein sequence ID" value="MBB3056724.1"/>
    <property type="molecule type" value="Genomic_DNA"/>
</dbReference>
<accession>A0A839SHF7</accession>
<feature type="compositionally biased region" description="Basic residues" evidence="1">
    <location>
        <begin position="319"/>
        <end position="330"/>
    </location>
</feature>
<dbReference type="Proteomes" id="UP000539265">
    <property type="component" value="Unassembled WGS sequence"/>
</dbReference>
<feature type="region of interest" description="Disordered" evidence="1">
    <location>
        <begin position="257"/>
        <end position="297"/>
    </location>
</feature>
<gene>
    <name evidence="3" type="ORF">FHS11_003150</name>
</gene>
<dbReference type="Pfam" id="PF03432">
    <property type="entry name" value="Relaxase"/>
    <property type="match status" value="1"/>
</dbReference>
<feature type="compositionally biased region" description="Acidic residues" evidence="1">
    <location>
        <begin position="264"/>
        <end position="276"/>
    </location>
</feature>
<comment type="caution">
    <text evidence="3">The sequence shown here is derived from an EMBL/GenBank/DDBJ whole genome shotgun (WGS) entry which is preliminary data.</text>
</comment>
<name>A0A839SHF7_9SPHI</name>
<dbReference type="AlphaFoldDB" id="A0A839SHF7"/>
<proteinExistence type="predicted"/>
<sequence>MIGKIMIGKTFAGCIRYAVSKKDAVILNADGIRTDQMSHTIADFNMQRKSNPSLGMAVGHIALSWSSNDLSLLTDEKMVQVAEEYLERMKILNTQYLIVRHHDSQNPHLHLIYNRVDNEGKTIPDNFMKSRNVKVCKDLTIKHGFFLSAGKESVNEKRLTGTDKLKYELYHAIKVTSSKVKSMDELQKELAKQGITLHYKYKSGTGEIQGISFSKGEFKFKGSEIDRSLSFANLSKTIDMQASQFREPVFFNKQSQEENPWYAEDWDEPEDDDEGGYDNSDVISLERQPAETNKPSLADQLRMAVQGISINIAPEPEPKKKKKRQQYLRR</sequence>
<protein>
    <recommendedName>
        <fullName evidence="2">MobA/VirD2-like nuclease domain-containing protein</fullName>
    </recommendedName>
</protein>
<evidence type="ECO:0000313" key="4">
    <source>
        <dbReference type="Proteomes" id="UP000539265"/>
    </source>
</evidence>
<dbReference type="RefSeq" id="WP_183476058.1">
    <property type="nucleotide sequence ID" value="NZ_JACHWX010000009.1"/>
</dbReference>
<organism evidence="3 4">
    <name type="scientific">Mucilaginibacter gotjawali</name>
    <dbReference type="NCBI Taxonomy" id="1550579"/>
    <lineage>
        <taxon>Bacteria</taxon>
        <taxon>Pseudomonadati</taxon>
        <taxon>Bacteroidota</taxon>
        <taxon>Sphingobacteriia</taxon>
        <taxon>Sphingobacteriales</taxon>
        <taxon>Sphingobacteriaceae</taxon>
        <taxon>Mucilaginibacter</taxon>
    </lineage>
</organism>
<dbReference type="InterPro" id="IPR005094">
    <property type="entry name" value="Endonuclease_MobA/VirD2"/>
</dbReference>
<keyword evidence="4" id="KW-1185">Reference proteome</keyword>
<evidence type="ECO:0000256" key="1">
    <source>
        <dbReference type="SAM" id="MobiDB-lite"/>
    </source>
</evidence>
<feature type="domain" description="MobA/VirD2-like nuclease" evidence="2">
    <location>
        <begin position="19"/>
        <end position="144"/>
    </location>
</feature>